<organism evidence="2 3">
    <name type="scientific">Hyaloscypha hepaticicola</name>
    <dbReference type="NCBI Taxonomy" id="2082293"/>
    <lineage>
        <taxon>Eukaryota</taxon>
        <taxon>Fungi</taxon>
        <taxon>Dikarya</taxon>
        <taxon>Ascomycota</taxon>
        <taxon>Pezizomycotina</taxon>
        <taxon>Leotiomycetes</taxon>
        <taxon>Helotiales</taxon>
        <taxon>Hyaloscyphaceae</taxon>
        <taxon>Hyaloscypha</taxon>
    </lineage>
</organism>
<proteinExistence type="predicted"/>
<feature type="chain" id="PRO_5014453512" evidence="1">
    <location>
        <begin position="18"/>
        <end position="141"/>
    </location>
</feature>
<feature type="signal peptide" evidence="1">
    <location>
        <begin position="1"/>
        <end position="17"/>
    </location>
</feature>
<evidence type="ECO:0000256" key="1">
    <source>
        <dbReference type="SAM" id="SignalP"/>
    </source>
</evidence>
<gene>
    <name evidence="2" type="ORF">NA56DRAFT_704474</name>
</gene>
<name>A0A2J6Q322_9HELO</name>
<evidence type="ECO:0000313" key="2">
    <source>
        <dbReference type="EMBL" id="PMD20668.1"/>
    </source>
</evidence>
<accession>A0A2J6Q322</accession>
<dbReference type="EMBL" id="KZ613484">
    <property type="protein sequence ID" value="PMD20668.1"/>
    <property type="molecule type" value="Genomic_DNA"/>
</dbReference>
<protein>
    <submittedName>
        <fullName evidence="2">Uncharacterized protein</fullName>
    </submittedName>
</protein>
<reference evidence="2 3" key="1">
    <citation type="submission" date="2016-05" db="EMBL/GenBank/DDBJ databases">
        <title>A degradative enzymes factory behind the ericoid mycorrhizal symbiosis.</title>
        <authorList>
            <consortium name="DOE Joint Genome Institute"/>
            <person name="Martino E."/>
            <person name="Morin E."/>
            <person name="Grelet G."/>
            <person name="Kuo A."/>
            <person name="Kohler A."/>
            <person name="Daghino S."/>
            <person name="Barry K."/>
            <person name="Choi C."/>
            <person name="Cichocki N."/>
            <person name="Clum A."/>
            <person name="Copeland A."/>
            <person name="Hainaut M."/>
            <person name="Haridas S."/>
            <person name="Labutti K."/>
            <person name="Lindquist E."/>
            <person name="Lipzen A."/>
            <person name="Khouja H.-R."/>
            <person name="Murat C."/>
            <person name="Ohm R."/>
            <person name="Olson A."/>
            <person name="Spatafora J."/>
            <person name="Veneault-Fourrey C."/>
            <person name="Henrissat B."/>
            <person name="Grigoriev I."/>
            <person name="Martin F."/>
            <person name="Perotto S."/>
        </authorList>
    </citation>
    <scope>NUCLEOTIDE SEQUENCE [LARGE SCALE GENOMIC DNA]</scope>
    <source>
        <strain evidence="2 3">UAMH 7357</strain>
    </source>
</reference>
<sequence length="141" mass="15217">MQFQILAVLSFVALAFAAPAPAPVGTYISPLHYQQLHIHQHILKDGLVPQIHRGSINTQATQAQPSGEAAAMSDASGNVVSFDTAGVYLGDTFEPDFEAQAATFFHLEKGIEDAMDEIPDNNRIWGKTQDELVIAVEALSL</sequence>
<dbReference type="Proteomes" id="UP000235672">
    <property type="component" value="Unassembled WGS sequence"/>
</dbReference>
<evidence type="ECO:0000313" key="3">
    <source>
        <dbReference type="Proteomes" id="UP000235672"/>
    </source>
</evidence>
<keyword evidence="3" id="KW-1185">Reference proteome</keyword>
<dbReference type="AlphaFoldDB" id="A0A2J6Q322"/>
<dbReference type="OrthoDB" id="4835952at2759"/>
<keyword evidence="1" id="KW-0732">Signal</keyword>